<name>A0A133UI73_9EURY</name>
<proteinExistence type="predicted"/>
<dbReference type="AlphaFoldDB" id="A0A133UI73"/>
<dbReference type="EMBL" id="LHXP01000007">
    <property type="protein sequence ID" value="KXA93786.1"/>
    <property type="molecule type" value="Genomic_DNA"/>
</dbReference>
<accession>A0A133UI73</accession>
<reference evidence="1 2" key="1">
    <citation type="journal article" date="2016" name="Sci. Rep.">
        <title>Metabolic traits of an uncultured archaeal lineage -MSBL1- from brine pools of the Red Sea.</title>
        <authorList>
            <person name="Mwirichia R."/>
            <person name="Alam I."/>
            <person name="Rashid M."/>
            <person name="Vinu M."/>
            <person name="Ba-Alawi W."/>
            <person name="Anthony Kamau A."/>
            <person name="Kamanda Ngugi D."/>
            <person name="Goker M."/>
            <person name="Klenk H.P."/>
            <person name="Bajic V."/>
            <person name="Stingl U."/>
        </authorList>
    </citation>
    <scope>NUCLEOTIDE SEQUENCE [LARGE SCALE GENOMIC DNA]</scope>
    <source>
        <strain evidence="1">SCGC-AAA259E22</strain>
    </source>
</reference>
<organism evidence="1 2">
    <name type="scientific">candidate division MSBL1 archaeon SCGC-AAA259E22</name>
    <dbReference type="NCBI Taxonomy" id="1698265"/>
    <lineage>
        <taxon>Archaea</taxon>
        <taxon>Methanobacteriati</taxon>
        <taxon>Methanobacteriota</taxon>
        <taxon>candidate division MSBL1</taxon>
    </lineage>
</organism>
<gene>
    <name evidence="1" type="ORF">AKJ66_01040</name>
</gene>
<comment type="caution">
    <text evidence="1">The sequence shown here is derived from an EMBL/GenBank/DDBJ whole genome shotgun (WGS) entry which is preliminary data.</text>
</comment>
<dbReference type="Proteomes" id="UP000070657">
    <property type="component" value="Unassembled WGS sequence"/>
</dbReference>
<evidence type="ECO:0000313" key="1">
    <source>
        <dbReference type="EMBL" id="KXA93786.1"/>
    </source>
</evidence>
<evidence type="ECO:0000313" key="2">
    <source>
        <dbReference type="Proteomes" id="UP000070657"/>
    </source>
</evidence>
<keyword evidence="2" id="KW-1185">Reference proteome</keyword>
<sequence length="62" mass="7132">MVVGEVDASIVWYRRRPSITCALPLENSFIPINKLHPLTHVFHQKSEEFLTIKKNANCLGRI</sequence>
<protein>
    <submittedName>
        <fullName evidence="1">Uncharacterized protein</fullName>
    </submittedName>
</protein>